<gene>
    <name evidence="1" type="ORF">SAMN05421543_1811</name>
</gene>
<proteinExistence type="predicted"/>
<organism evidence="1 2">
    <name type="scientific">Alicyclobacillus macrosporangiidus</name>
    <dbReference type="NCBI Taxonomy" id="392015"/>
    <lineage>
        <taxon>Bacteria</taxon>
        <taxon>Bacillati</taxon>
        <taxon>Bacillota</taxon>
        <taxon>Bacilli</taxon>
        <taxon>Bacillales</taxon>
        <taxon>Alicyclobacillaceae</taxon>
        <taxon>Alicyclobacillus</taxon>
    </lineage>
</organism>
<feature type="non-terminal residue" evidence="1">
    <location>
        <position position="1"/>
    </location>
</feature>
<name>A0A1I7LKS4_9BACL</name>
<dbReference type="AlphaFoldDB" id="A0A1I7LKS4"/>
<evidence type="ECO:0000313" key="1">
    <source>
        <dbReference type="EMBL" id="SFV10203.1"/>
    </source>
</evidence>
<evidence type="ECO:0000313" key="2">
    <source>
        <dbReference type="Proteomes" id="UP000183508"/>
    </source>
</evidence>
<reference evidence="2" key="1">
    <citation type="submission" date="2016-10" db="EMBL/GenBank/DDBJ databases">
        <authorList>
            <person name="Varghese N."/>
        </authorList>
    </citation>
    <scope>NUCLEOTIDE SEQUENCE [LARGE SCALE GENOMIC DNA]</scope>
    <source>
        <strain evidence="2">DSM 17980</strain>
    </source>
</reference>
<sequence length="29" mass="3144">RVGPAIIEVTPGYDTELLRDVVRTLSGLC</sequence>
<dbReference type="EMBL" id="FPBV01000081">
    <property type="protein sequence ID" value="SFV10203.1"/>
    <property type="molecule type" value="Genomic_DNA"/>
</dbReference>
<accession>A0A1I7LKS4</accession>
<protein>
    <submittedName>
        <fullName evidence="1">Uncharacterized protein</fullName>
    </submittedName>
</protein>
<keyword evidence="2" id="KW-1185">Reference proteome</keyword>
<dbReference type="Proteomes" id="UP000183508">
    <property type="component" value="Unassembled WGS sequence"/>
</dbReference>